<evidence type="ECO:0000313" key="3">
    <source>
        <dbReference type="Proteomes" id="UP001596915"/>
    </source>
</evidence>
<evidence type="ECO:0000313" key="1">
    <source>
        <dbReference type="EMBL" id="MFD0621966.1"/>
    </source>
</evidence>
<comment type="caution">
    <text evidence="2">The sequence shown here is derived from an EMBL/GenBank/DDBJ whole genome shotgun (WGS) entry which is preliminary data.</text>
</comment>
<sequence>MNYKQRARLELADARARLVDRICERISALAAQSAEDILQRAKVWGPAAARELDRHFAEHPDALTAPSPHCPYGLVRLLRQLDADGHGDAVTQLACAICGIPGRDVSRPMPQGRCCTYCVHRTTLRQCARCGLDGLIVKKAEEGSICRHRYDQDDRSKVECDDCGRLRLPNLRTPEGRVLCQACAPRPERPCVRCQAVRPVHANTEDGPVCKNCYEPPARLCGRCGRVRPIVLRAHDGKTDLCSGCYRGPVGDCVVCGRHRPGRHVIERAGAFHCMSCGPRPLRECGGCGEHRTVHALWPLGPICSPCYRRHRRDTAPCSRCQQPQVLVGRADDGAGLCGPCCDTDITFACNRCGTAGDIYTDGACGRCIANERVRDLLSQDGSLTPQLQPLADALIAADHPISVINWLRRPNSGARILAELVDQNTTITHASLDALPQDGTTRYLRGLLLATGVLPARPENLARLEAWFHQTLQHLPPHQARIIRPFAEWGVIRDARRRSARGRYTIGAAGTDRADIRAAIKFLTWLDDHQLELDTIDQAVLDLWLTTRPTLHRQIGAFIRWATARRLISGITLATRKFAPPSQFMGEHEYQAQLKRCLNDETIPLEVRITGVLVGLYALTIPRAAELTCDRFHRDGDSSYLTINRNPVLLPPKLARLIEQQIEARPVSRFMLKPPQTSGPTYLFPGHFPGRPISTSHLHGLLRQHDVSVITARNTAMLEAVADMPPIVISDLFGIHPSTAHGWARLAQNSWTDYLAALQKTQ</sequence>
<accession>A0ABW2WQ81</accession>
<protein>
    <submittedName>
        <fullName evidence="2">XRE family transcriptional regulator</fullName>
    </submittedName>
</protein>
<gene>
    <name evidence="1" type="ORF">ACFQ2K_03290</name>
    <name evidence="2" type="ORF">ACFQ2K_06280</name>
</gene>
<name>A0ABW2WQ81_9ACTN</name>
<dbReference type="EMBL" id="JBHTGL010000005">
    <property type="protein sequence ID" value="MFD0621966.1"/>
    <property type="molecule type" value="Genomic_DNA"/>
</dbReference>
<dbReference type="EMBL" id="JBHTGL010000007">
    <property type="protein sequence ID" value="MFD0622501.1"/>
    <property type="molecule type" value="Genomic_DNA"/>
</dbReference>
<organism evidence="2 3">
    <name type="scientific">Streptomyces sanglieri</name>
    <dbReference type="NCBI Taxonomy" id="193460"/>
    <lineage>
        <taxon>Bacteria</taxon>
        <taxon>Bacillati</taxon>
        <taxon>Actinomycetota</taxon>
        <taxon>Actinomycetes</taxon>
        <taxon>Kitasatosporales</taxon>
        <taxon>Streptomycetaceae</taxon>
        <taxon>Streptomyces</taxon>
    </lineage>
</organism>
<reference evidence="2" key="1">
    <citation type="journal article" date="2014" name="Int. J. Syst. Evol. Microbiol.">
        <title>Complete genome of a new Firmicutes species belonging to the dominant human colonic microbiota ('Ruminococcus bicirculans') reveals two chromosomes and a selective capacity to utilize plant glucans.</title>
        <authorList>
            <consortium name="NISC Comparative Sequencing Program"/>
            <person name="Wegmann U."/>
            <person name="Louis P."/>
            <person name="Goesmann A."/>
            <person name="Henrissat B."/>
            <person name="Duncan S.H."/>
            <person name="Flint H.J."/>
        </authorList>
    </citation>
    <scope>NUCLEOTIDE SEQUENCE</scope>
    <source>
        <strain evidence="2">JCM 12607</strain>
    </source>
</reference>
<keyword evidence="3" id="KW-1185">Reference proteome</keyword>
<reference evidence="2" key="3">
    <citation type="submission" date="2024-09" db="EMBL/GenBank/DDBJ databases">
        <authorList>
            <person name="Sun Q."/>
            <person name="Mori K."/>
        </authorList>
    </citation>
    <scope>NUCLEOTIDE SEQUENCE</scope>
    <source>
        <strain evidence="2">JCM 12607</strain>
    </source>
</reference>
<dbReference type="Proteomes" id="UP001596915">
    <property type="component" value="Unassembled WGS sequence"/>
</dbReference>
<proteinExistence type="predicted"/>
<reference evidence="3" key="2">
    <citation type="journal article" date="2019" name="Int. J. Syst. Evol. Microbiol.">
        <title>The Global Catalogue of Microorganisms (GCM) 10K type strain sequencing project: providing services to taxonomists for standard genome sequencing and annotation.</title>
        <authorList>
            <consortium name="The Broad Institute Genomics Platform"/>
            <consortium name="The Broad Institute Genome Sequencing Center for Infectious Disease"/>
            <person name="Wu L."/>
            <person name="Ma J."/>
        </authorList>
    </citation>
    <scope>NUCLEOTIDE SEQUENCE [LARGE SCALE GENOMIC DNA]</scope>
    <source>
        <strain evidence="3">JCM 12607</strain>
    </source>
</reference>
<evidence type="ECO:0000313" key="2">
    <source>
        <dbReference type="EMBL" id="MFD0622501.1"/>
    </source>
</evidence>